<dbReference type="SUPFAM" id="SSF55729">
    <property type="entry name" value="Acyl-CoA N-acyltransferases (Nat)"/>
    <property type="match status" value="1"/>
</dbReference>
<dbReference type="Proteomes" id="UP000463051">
    <property type="component" value="Unassembled WGS sequence"/>
</dbReference>
<dbReference type="PANTHER" id="PTHR43792">
    <property type="entry name" value="GNAT FAMILY, PUTATIVE (AFU_ORTHOLOGUE AFUA_3G00765)-RELATED-RELATED"/>
    <property type="match status" value="1"/>
</dbReference>
<dbReference type="Pfam" id="PF13302">
    <property type="entry name" value="Acetyltransf_3"/>
    <property type="match status" value="1"/>
</dbReference>
<dbReference type="InterPro" id="IPR051531">
    <property type="entry name" value="N-acetyltransferase"/>
</dbReference>
<proteinExistence type="predicted"/>
<dbReference type="Gene3D" id="3.40.630.30">
    <property type="match status" value="1"/>
</dbReference>
<dbReference type="InterPro" id="IPR016181">
    <property type="entry name" value="Acyl_CoA_acyltransferase"/>
</dbReference>
<evidence type="ECO:0000313" key="2">
    <source>
        <dbReference type="EMBL" id="MRN52551.1"/>
    </source>
</evidence>
<protein>
    <submittedName>
        <fullName evidence="2">GNAT family N-acetyltransferase</fullName>
    </submittedName>
</protein>
<dbReference type="PROSITE" id="PS51186">
    <property type="entry name" value="GNAT"/>
    <property type="match status" value="1"/>
</dbReference>
<reference evidence="2 3" key="1">
    <citation type="submission" date="2019-11" db="EMBL/GenBank/DDBJ databases">
        <title>Paenibacillus monticola sp. nov., a novel PGPR strain isolated from mountain sample in China.</title>
        <authorList>
            <person name="Zhao Q."/>
            <person name="Li H.-P."/>
            <person name="Zhang J.-L."/>
        </authorList>
    </citation>
    <scope>NUCLEOTIDE SEQUENCE [LARGE SCALE GENOMIC DNA]</scope>
    <source>
        <strain evidence="2 3">LC-T2</strain>
    </source>
</reference>
<comment type="caution">
    <text evidence="2">The sequence shown here is derived from an EMBL/GenBank/DDBJ whole genome shotgun (WGS) entry which is preliminary data.</text>
</comment>
<dbReference type="RefSeq" id="WP_154117560.1">
    <property type="nucleotide sequence ID" value="NZ_WJXB01000002.1"/>
</dbReference>
<keyword evidence="2" id="KW-0808">Transferase</keyword>
<feature type="domain" description="N-acetyltransferase" evidence="1">
    <location>
        <begin position="22"/>
        <end position="175"/>
    </location>
</feature>
<dbReference type="InterPro" id="IPR000182">
    <property type="entry name" value="GNAT_dom"/>
</dbReference>
<dbReference type="CDD" id="cd04301">
    <property type="entry name" value="NAT_SF"/>
    <property type="match status" value="1"/>
</dbReference>
<accession>A0A7X2L1R4</accession>
<dbReference type="GO" id="GO:0016747">
    <property type="term" value="F:acyltransferase activity, transferring groups other than amino-acyl groups"/>
    <property type="evidence" value="ECO:0007669"/>
    <property type="project" value="InterPro"/>
</dbReference>
<organism evidence="2 3">
    <name type="scientific">Paenibacillus monticola</name>
    <dbReference type="NCBI Taxonomy" id="2666075"/>
    <lineage>
        <taxon>Bacteria</taxon>
        <taxon>Bacillati</taxon>
        <taxon>Bacillota</taxon>
        <taxon>Bacilli</taxon>
        <taxon>Bacillales</taxon>
        <taxon>Paenibacillaceae</taxon>
        <taxon>Paenibacillus</taxon>
    </lineage>
</organism>
<keyword evidence="3" id="KW-1185">Reference proteome</keyword>
<evidence type="ECO:0000259" key="1">
    <source>
        <dbReference type="PROSITE" id="PS51186"/>
    </source>
</evidence>
<dbReference type="PANTHER" id="PTHR43792:SF1">
    <property type="entry name" value="N-ACETYLTRANSFERASE DOMAIN-CONTAINING PROTEIN"/>
    <property type="match status" value="1"/>
</dbReference>
<name>A0A7X2L1R4_9BACL</name>
<sequence>MDNNATIYTETNQLVLRQFCLTDIESFYLYRSRPDIARFQSWDNYQHDQAVAFINKQIEASPNIPGAWLQYAVALKTTNQLIGDCAVHTLETVPDIVEIGFTIAPEYQGKGYATEAVTGLLGYLFEILHKHKVIAYSNVENESSIRLLERVGMRREGYLLQNYRSKGIWVDEYLYAILQQEWKHSLEHQNLSI</sequence>
<dbReference type="AlphaFoldDB" id="A0A7X2L1R4"/>
<evidence type="ECO:0000313" key="3">
    <source>
        <dbReference type="Proteomes" id="UP000463051"/>
    </source>
</evidence>
<gene>
    <name evidence="2" type="ORF">GJB61_06010</name>
</gene>
<dbReference type="EMBL" id="WJXB01000002">
    <property type="protein sequence ID" value="MRN52551.1"/>
    <property type="molecule type" value="Genomic_DNA"/>
</dbReference>